<dbReference type="InterPro" id="IPR001670">
    <property type="entry name" value="ADH_Fe/GldA"/>
</dbReference>
<dbReference type="OrthoDB" id="9815791at2"/>
<protein>
    <submittedName>
        <fullName evidence="6">Alcohol dehydrogenase</fullName>
        <ecNumber evidence="6">1.1.1.1</ecNumber>
    </submittedName>
</protein>
<dbReference type="GO" id="GO:0017000">
    <property type="term" value="P:antibiotic biosynthetic process"/>
    <property type="evidence" value="ECO:0007669"/>
    <property type="project" value="InterPro"/>
</dbReference>
<dbReference type="Pfam" id="PF00465">
    <property type="entry name" value="Fe-ADH"/>
    <property type="match status" value="1"/>
</dbReference>
<name>A0A090SVK1_9VIBR</name>
<keyword evidence="3 6" id="KW-0560">Oxidoreductase</keyword>
<dbReference type="InterPro" id="IPR039697">
    <property type="entry name" value="Alcohol_dehydrogenase_Fe"/>
</dbReference>
<proteinExistence type="inferred from homology"/>
<evidence type="ECO:0000256" key="1">
    <source>
        <dbReference type="ARBA" id="ARBA00001962"/>
    </source>
</evidence>
<dbReference type="PROSITE" id="PS00913">
    <property type="entry name" value="ADH_IRON_1"/>
    <property type="match status" value="1"/>
</dbReference>
<dbReference type="InterPro" id="IPR035873">
    <property type="entry name" value="PhpC"/>
</dbReference>
<gene>
    <name evidence="6" type="ORF">JCM19240_5236</name>
</gene>
<dbReference type="InterPro" id="IPR056798">
    <property type="entry name" value="ADH_Fe_C"/>
</dbReference>
<organism evidence="6 7">
    <name type="scientific">Vibrio maritimus</name>
    <dbReference type="NCBI Taxonomy" id="990268"/>
    <lineage>
        <taxon>Bacteria</taxon>
        <taxon>Pseudomonadati</taxon>
        <taxon>Pseudomonadota</taxon>
        <taxon>Gammaproteobacteria</taxon>
        <taxon>Vibrionales</taxon>
        <taxon>Vibrionaceae</taxon>
        <taxon>Vibrio</taxon>
    </lineage>
</organism>
<evidence type="ECO:0000256" key="2">
    <source>
        <dbReference type="ARBA" id="ARBA00007358"/>
    </source>
</evidence>
<dbReference type="GO" id="GO:0046872">
    <property type="term" value="F:metal ion binding"/>
    <property type="evidence" value="ECO:0007669"/>
    <property type="project" value="InterPro"/>
</dbReference>
<dbReference type="PANTHER" id="PTHR11496:SF83">
    <property type="entry name" value="HYDROXYACID-OXOACID TRANSHYDROGENASE, MITOCHONDRIAL"/>
    <property type="match status" value="1"/>
</dbReference>
<evidence type="ECO:0000259" key="5">
    <source>
        <dbReference type="Pfam" id="PF25137"/>
    </source>
</evidence>
<evidence type="ECO:0000256" key="3">
    <source>
        <dbReference type="ARBA" id="ARBA00023002"/>
    </source>
</evidence>
<keyword evidence="7" id="KW-1185">Reference proteome</keyword>
<dbReference type="Gene3D" id="3.40.50.1970">
    <property type="match status" value="1"/>
</dbReference>
<dbReference type="AlphaFoldDB" id="A0A090SVK1"/>
<dbReference type="EMBL" id="BBMT01000001">
    <property type="protein sequence ID" value="GAL31805.1"/>
    <property type="molecule type" value="Genomic_DNA"/>
</dbReference>
<dbReference type="EC" id="1.1.1.1" evidence="6"/>
<feature type="domain" description="Alcohol dehydrogenase iron-type/glycerol dehydrogenase GldA" evidence="4">
    <location>
        <begin position="7"/>
        <end position="171"/>
    </location>
</feature>
<dbReference type="SUPFAM" id="SSF56796">
    <property type="entry name" value="Dehydroquinate synthase-like"/>
    <property type="match status" value="1"/>
</dbReference>
<feature type="domain" description="Fe-containing alcohol dehydrogenase-like C-terminal" evidence="5">
    <location>
        <begin position="182"/>
        <end position="349"/>
    </location>
</feature>
<evidence type="ECO:0000313" key="6">
    <source>
        <dbReference type="EMBL" id="GAL31805.1"/>
    </source>
</evidence>
<dbReference type="GO" id="GO:0004022">
    <property type="term" value="F:alcohol dehydrogenase (NAD+) activity"/>
    <property type="evidence" value="ECO:0007669"/>
    <property type="project" value="UniProtKB-EC"/>
</dbReference>
<dbReference type="PANTHER" id="PTHR11496">
    <property type="entry name" value="ALCOHOL DEHYDROGENASE"/>
    <property type="match status" value="1"/>
</dbReference>
<comment type="cofactor">
    <cofactor evidence="1">
        <name>Fe cation</name>
        <dbReference type="ChEBI" id="CHEBI:24875"/>
    </cofactor>
</comment>
<evidence type="ECO:0000313" key="7">
    <source>
        <dbReference type="Proteomes" id="UP000029224"/>
    </source>
</evidence>
<accession>A0A090SVK1</accession>
<reference evidence="6 7" key="2">
    <citation type="submission" date="2014-09" db="EMBL/GenBank/DDBJ databases">
        <authorList>
            <consortium name="NBRP consortium"/>
            <person name="Sawabe T."/>
            <person name="Meirelles P."/>
            <person name="Nakanishi M."/>
            <person name="Sayaka M."/>
            <person name="Hattori M."/>
            <person name="Ohkuma M."/>
        </authorList>
    </citation>
    <scope>NUCLEOTIDE SEQUENCE [LARGE SCALE GENOMIC DNA]</scope>
    <source>
        <strain evidence="6 7">JCM 19240</strain>
    </source>
</reference>
<dbReference type="InterPro" id="IPR018211">
    <property type="entry name" value="ADH_Fe_CS"/>
</dbReference>
<dbReference type="Pfam" id="PF25137">
    <property type="entry name" value="ADH_Fe_C"/>
    <property type="match status" value="1"/>
</dbReference>
<comment type="caution">
    <text evidence="6">The sequence shown here is derived from an EMBL/GenBank/DDBJ whole genome shotgun (WGS) entry which is preliminary data.</text>
</comment>
<dbReference type="CDD" id="cd08182">
    <property type="entry name" value="HEPD"/>
    <property type="match status" value="1"/>
</dbReference>
<comment type="similarity">
    <text evidence="2">Belongs to the iron-containing alcohol dehydrogenase family.</text>
</comment>
<evidence type="ECO:0000259" key="4">
    <source>
        <dbReference type="Pfam" id="PF00465"/>
    </source>
</evidence>
<sequence length="363" mass="39513">MWKFNNPVNILFGEGSLSTLGQQLNNRRYAVVTYDNAHFAAIATEIKAQCPGCVTVFNQVAENPDLADLEAICAAFKPHQNEIEVLVALGGGSVIDTTKALAVAKDDHRVIANVLKQHAPVENPLPMIVIPTTTGTGSEVTSWATIWDKDSGCKYSLNDSALFPEAAICDPTLTLELPVSLTIQTGLDALSHAMESIWNRNANPISLMYATEAIALIRETLPKLVNEPSNLDLREKMMKGSLLAGLAFSNTKTSIAHNMSYAVTLETGLPHGIACSFTLPAVLCSFAFSECPTAQSLRQLFGDDINAAAKELESWIHKLNVHTSPEHYGYNKEKWQQIVTDALDGERGKNFPGCSQQLLNQFI</sequence>
<dbReference type="Proteomes" id="UP000029224">
    <property type="component" value="Unassembled WGS sequence"/>
</dbReference>
<reference evidence="6 7" key="1">
    <citation type="submission" date="2014-09" db="EMBL/GenBank/DDBJ databases">
        <title>Vibrio maritimus JCM 19240. (C210) whole genome shotgun sequence.</title>
        <authorList>
            <person name="Sawabe T."/>
            <person name="Meirelles P."/>
            <person name="Nakanishi M."/>
            <person name="Sayaka M."/>
            <person name="Hattori M."/>
            <person name="Ohkuma M."/>
        </authorList>
    </citation>
    <scope>NUCLEOTIDE SEQUENCE [LARGE SCALE GENOMIC DNA]</scope>
    <source>
        <strain evidence="6 7">JCM 19240</strain>
    </source>
</reference>
<dbReference type="Gene3D" id="1.20.1090.10">
    <property type="entry name" value="Dehydroquinate synthase-like - alpha domain"/>
    <property type="match status" value="1"/>
</dbReference>
<dbReference type="FunFam" id="3.40.50.1970:FF:000003">
    <property type="entry name" value="Alcohol dehydrogenase, iron-containing"/>
    <property type="match status" value="1"/>
</dbReference>